<dbReference type="RefSeq" id="WP_055419457.1">
    <property type="nucleotide sequence ID" value="NZ_CP019724.1"/>
</dbReference>
<organism evidence="2 3">
    <name type="scientific">Streptomyces pactum</name>
    <dbReference type="NCBI Taxonomy" id="68249"/>
    <lineage>
        <taxon>Bacteria</taxon>
        <taxon>Bacillati</taxon>
        <taxon>Actinomycetota</taxon>
        <taxon>Actinomycetes</taxon>
        <taxon>Kitasatosporales</taxon>
        <taxon>Streptomycetaceae</taxon>
        <taxon>Streptomyces</taxon>
    </lineage>
</organism>
<name>A0A1S6J4N4_9ACTN</name>
<dbReference type="Pfam" id="PF13649">
    <property type="entry name" value="Methyltransf_25"/>
    <property type="match status" value="1"/>
</dbReference>
<evidence type="ECO:0000259" key="1">
    <source>
        <dbReference type="Pfam" id="PF13649"/>
    </source>
</evidence>
<dbReference type="SUPFAM" id="SSF53335">
    <property type="entry name" value="S-adenosyl-L-methionine-dependent methyltransferases"/>
    <property type="match status" value="1"/>
</dbReference>
<gene>
    <name evidence="2" type="ORF">B1H29_07265</name>
</gene>
<dbReference type="EMBL" id="CP019724">
    <property type="protein sequence ID" value="AQS66753.1"/>
    <property type="molecule type" value="Genomic_DNA"/>
</dbReference>
<feature type="domain" description="Methyltransferase" evidence="1">
    <location>
        <begin position="41"/>
        <end position="139"/>
    </location>
</feature>
<dbReference type="KEGG" id="spac:B1H29_07265"/>
<dbReference type="OrthoDB" id="4528595at2"/>
<evidence type="ECO:0000313" key="2">
    <source>
        <dbReference type="EMBL" id="AQS66753.1"/>
    </source>
</evidence>
<dbReference type="CDD" id="cd02440">
    <property type="entry name" value="AdoMet_MTases"/>
    <property type="match status" value="1"/>
</dbReference>
<keyword evidence="3" id="KW-1185">Reference proteome</keyword>
<evidence type="ECO:0000313" key="3">
    <source>
        <dbReference type="Proteomes" id="UP000189443"/>
    </source>
</evidence>
<dbReference type="InterPro" id="IPR041698">
    <property type="entry name" value="Methyltransf_25"/>
</dbReference>
<dbReference type="GO" id="GO:0008168">
    <property type="term" value="F:methyltransferase activity"/>
    <property type="evidence" value="ECO:0007669"/>
    <property type="project" value="UniProtKB-ARBA"/>
</dbReference>
<protein>
    <recommendedName>
        <fullName evidence="1">Methyltransferase domain-containing protein</fullName>
    </recommendedName>
</protein>
<dbReference type="InterPro" id="IPR029063">
    <property type="entry name" value="SAM-dependent_MTases_sf"/>
</dbReference>
<proteinExistence type="predicted"/>
<dbReference type="Proteomes" id="UP000189443">
    <property type="component" value="Chromosome"/>
</dbReference>
<dbReference type="AlphaFoldDB" id="A0A1S6J4N4"/>
<accession>A0A1S6J4N4</accession>
<sequence>MSDPYERSAEYLDIMIAEAWEPLAPALTDVLSRVRAETGAVVDLGAGSGRGVRVICDALPQAPVLAVEPSAAMRAVLLARVHEDDRLRGRVTVLPGDCASADWPDGVRAVVALNVIGHLPPGERRVLWSRAARQLAPGGVLVFNVTRPYAPVEVERVRMARVVIGELEYEGWASARPTGPDEVTWRMDYRVLRRGEPVGGTSVQYRWWVATVEELAAEAAGAGLRLGAAGDPGLGLCVVEHAKEAPTSNS</sequence>
<dbReference type="Gene3D" id="3.40.50.150">
    <property type="entry name" value="Vaccinia Virus protein VP39"/>
    <property type="match status" value="1"/>
</dbReference>
<reference evidence="2 3" key="1">
    <citation type="submission" date="2017-02" db="EMBL/GenBank/DDBJ databases">
        <title>Streptomyces pactum ACT12 Genome sequencing and assembly.</title>
        <authorList>
            <person name="Xue Q."/>
            <person name="Yan X."/>
            <person name="Jia L."/>
            <person name="Yan H."/>
        </authorList>
    </citation>
    <scope>NUCLEOTIDE SEQUENCE [LARGE SCALE GENOMIC DNA]</scope>
    <source>
        <strain evidence="2 3">ACT12</strain>
    </source>
</reference>